<comment type="subunit">
    <text evidence="12">Homodimer. Monomer. Interacts with TST. May interact with RELA.</text>
</comment>
<evidence type="ECO:0000256" key="3">
    <source>
        <dbReference type="ARBA" id="ARBA00006759"/>
    </source>
</evidence>
<dbReference type="GO" id="GO:0050313">
    <property type="term" value="F:sulfur dioxygenase activity"/>
    <property type="evidence" value="ECO:0007669"/>
    <property type="project" value="UniProtKB-EC"/>
</dbReference>
<evidence type="ECO:0000256" key="15">
    <source>
        <dbReference type="ARBA" id="ARBA00077964"/>
    </source>
</evidence>
<evidence type="ECO:0000256" key="11">
    <source>
        <dbReference type="ARBA" id="ARBA00050990"/>
    </source>
</evidence>
<reference evidence="17" key="1">
    <citation type="submission" date="2020-11" db="EMBL/GenBank/DDBJ databases">
        <authorList>
            <person name="Tran Van P."/>
        </authorList>
    </citation>
    <scope>NUCLEOTIDE SEQUENCE</scope>
</reference>
<dbReference type="AlphaFoldDB" id="A0A7R9LBS5"/>
<evidence type="ECO:0000256" key="1">
    <source>
        <dbReference type="ARBA" id="ARBA00001954"/>
    </source>
</evidence>
<keyword evidence="4" id="KW-0479">Metal-binding</keyword>
<evidence type="ECO:0000256" key="14">
    <source>
        <dbReference type="ARBA" id="ARBA00067300"/>
    </source>
</evidence>
<dbReference type="PANTHER" id="PTHR43084">
    <property type="entry name" value="PERSULFIDE DIOXYGENASE ETHE1"/>
    <property type="match status" value="1"/>
</dbReference>
<dbReference type="OrthoDB" id="449487at2759"/>
<name>A0A7R9LBS5_9ACAR</name>
<keyword evidence="9" id="KW-0408">Iron</keyword>
<evidence type="ECO:0000313" key="18">
    <source>
        <dbReference type="Proteomes" id="UP000759131"/>
    </source>
</evidence>
<dbReference type="Proteomes" id="UP000759131">
    <property type="component" value="Unassembled WGS sequence"/>
</dbReference>
<evidence type="ECO:0000313" key="17">
    <source>
        <dbReference type="EMBL" id="CAD7638465.1"/>
    </source>
</evidence>
<evidence type="ECO:0000256" key="10">
    <source>
        <dbReference type="ARBA" id="ARBA00023128"/>
    </source>
</evidence>
<evidence type="ECO:0000259" key="16">
    <source>
        <dbReference type="SMART" id="SM00849"/>
    </source>
</evidence>
<sequence length="242" mass="26951">MSLISKRVLFRQLFDRISCTYTYLLADKVTKEAILIDPVLECVDRDLQLVKEIGLNLKYVANTHCHADHVTGSGLIKTRLNTNPSQPTVKSIISEISGAKADIKVDENDVITCGESIKLKVLSTPGHTNGCVTYVDTDNGLVFTGDALLIRGCGRTDFQQGDSGLLWDSIHQKIFTLPDNFNVFPAHDYKGQLLSTITEEKRFNLRLTKSKEEFIEIMANLNLDLPKMIDIAVPNNMVCGLH</sequence>
<dbReference type="InterPro" id="IPR036866">
    <property type="entry name" value="RibonucZ/Hydroxyglut_hydro"/>
</dbReference>
<dbReference type="CDD" id="cd07724">
    <property type="entry name" value="POD-like_MBL-fold"/>
    <property type="match status" value="1"/>
</dbReference>
<dbReference type="SMART" id="SM00849">
    <property type="entry name" value="Lactamase_B"/>
    <property type="match status" value="1"/>
</dbReference>
<evidence type="ECO:0000256" key="9">
    <source>
        <dbReference type="ARBA" id="ARBA00023004"/>
    </source>
</evidence>
<keyword evidence="6" id="KW-0223">Dioxygenase</keyword>
<dbReference type="GO" id="GO:0070813">
    <property type="term" value="P:hydrogen sulfide metabolic process"/>
    <property type="evidence" value="ECO:0007669"/>
    <property type="project" value="TreeGrafter"/>
</dbReference>
<protein>
    <recommendedName>
        <fullName evidence="14">Persulfide dioxygenase ETHE1, mitochondrial</fullName>
        <ecNumber evidence="13">1.13.11.18</ecNumber>
    </recommendedName>
    <alternativeName>
        <fullName evidence="15">Sulfur dioxygenase ETHE1</fullName>
    </alternativeName>
</protein>
<dbReference type="InterPro" id="IPR001279">
    <property type="entry name" value="Metallo-B-lactamas"/>
</dbReference>
<evidence type="ECO:0000256" key="8">
    <source>
        <dbReference type="ARBA" id="ARBA00023002"/>
    </source>
</evidence>
<keyword evidence="10" id="KW-0496">Mitochondrion</keyword>
<keyword evidence="18" id="KW-1185">Reference proteome</keyword>
<evidence type="ECO:0000256" key="12">
    <source>
        <dbReference type="ARBA" id="ARBA00065219"/>
    </source>
</evidence>
<gene>
    <name evidence="17" type="ORF">OSB1V03_LOCUS17402</name>
</gene>
<dbReference type="GO" id="GO:0031123">
    <property type="term" value="P:RNA 3'-end processing"/>
    <property type="evidence" value="ECO:0007669"/>
    <property type="project" value="UniProtKB-ARBA"/>
</dbReference>
<comment type="catalytic activity">
    <reaction evidence="11">
        <text>S-sulfanylglutathione + O2 + H2O = sulfite + glutathione + 2 H(+)</text>
        <dbReference type="Rhea" id="RHEA:12981"/>
        <dbReference type="ChEBI" id="CHEBI:15377"/>
        <dbReference type="ChEBI" id="CHEBI:15378"/>
        <dbReference type="ChEBI" id="CHEBI:15379"/>
        <dbReference type="ChEBI" id="CHEBI:17359"/>
        <dbReference type="ChEBI" id="CHEBI:57925"/>
        <dbReference type="ChEBI" id="CHEBI:58905"/>
        <dbReference type="EC" id="1.13.11.18"/>
    </reaction>
</comment>
<evidence type="ECO:0000256" key="4">
    <source>
        <dbReference type="ARBA" id="ARBA00022723"/>
    </source>
</evidence>
<accession>A0A7R9LBS5</accession>
<dbReference type="InterPro" id="IPR051682">
    <property type="entry name" value="Mito_Persulfide_Diox"/>
</dbReference>
<evidence type="ECO:0000256" key="7">
    <source>
        <dbReference type="ARBA" id="ARBA00022990"/>
    </source>
</evidence>
<evidence type="ECO:0000256" key="6">
    <source>
        <dbReference type="ARBA" id="ARBA00022964"/>
    </source>
</evidence>
<dbReference type="PANTHER" id="PTHR43084:SF1">
    <property type="entry name" value="PERSULFIDE DIOXYGENASE ETHE1, MITOCHONDRIAL"/>
    <property type="match status" value="1"/>
</dbReference>
<evidence type="ECO:0000256" key="5">
    <source>
        <dbReference type="ARBA" id="ARBA00022946"/>
    </source>
</evidence>
<dbReference type="Gene3D" id="3.60.15.10">
    <property type="entry name" value="Ribonuclease Z/Hydroxyacylglutathione hydrolase-like"/>
    <property type="match status" value="1"/>
</dbReference>
<keyword evidence="5" id="KW-0809">Transit peptide</keyword>
<dbReference type="EMBL" id="CAJPIZ010020870">
    <property type="protein sequence ID" value="CAG2117449.1"/>
    <property type="molecule type" value="Genomic_DNA"/>
</dbReference>
<dbReference type="SUPFAM" id="SSF56281">
    <property type="entry name" value="Metallo-hydrolase/oxidoreductase"/>
    <property type="match status" value="1"/>
</dbReference>
<keyword evidence="8" id="KW-0560">Oxidoreductase</keyword>
<dbReference type="GO" id="GO:0005739">
    <property type="term" value="C:mitochondrion"/>
    <property type="evidence" value="ECO:0007669"/>
    <property type="project" value="UniProtKB-SubCell"/>
</dbReference>
<comment type="similarity">
    <text evidence="3">Belongs to the metallo-beta-lactamase superfamily. Glyoxalase II family.</text>
</comment>
<organism evidence="17">
    <name type="scientific">Medioppia subpectinata</name>
    <dbReference type="NCBI Taxonomy" id="1979941"/>
    <lineage>
        <taxon>Eukaryota</taxon>
        <taxon>Metazoa</taxon>
        <taxon>Ecdysozoa</taxon>
        <taxon>Arthropoda</taxon>
        <taxon>Chelicerata</taxon>
        <taxon>Arachnida</taxon>
        <taxon>Acari</taxon>
        <taxon>Acariformes</taxon>
        <taxon>Sarcoptiformes</taxon>
        <taxon>Oribatida</taxon>
        <taxon>Brachypylina</taxon>
        <taxon>Oppioidea</taxon>
        <taxon>Oppiidae</taxon>
        <taxon>Medioppia</taxon>
    </lineage>
</organism>
<dbReference type="InterPro" id="IPR044528">
    <property type="entry name" value="POD-like_MBL-fold"/>
</dbReference>
<keyword evidence="7" id="KW-0007">Acetylation</keyword>
<dbReference type="GO" id="GO:0006749">
    <property type="term" value="P:glutathione metabolic process"/>
    <property type="evidence" value="ECO:0007669"/>
    <property type="project" value="InterPro"/>
</dbReference>
<dbReference type="GO" id="GO:0046872">
    <property type="term" value="F:metal ion binding"/>
    <property type="evidence" value="ECO:0007669"/>
    <property type="project" value="UniProtKB-KW"/>
</dbReference>
<dbReference type="EMBL" id="OC875445">
    <property type="protein sequence ID" value="CAD7638465.1"/>
    <property type="molecule type" value="Genomic_DNA"/>
</dbReference>
<evidence type="ECO:0000256" key="2">
    <source>
        <dbReference type="ARBA" id="ARBA00004173"/>
    </source>
</evidence>
<dbReference type="Pfam" id="PF00753">
    <property type="entry name" value="Lactamase_B"/>
    <property type="match status" value="1"/>
</dbReference>
<feature type="domain" description="Metallo-beta-lactamase" evidence="16">
    <location>
        <begin position="19"/>
        <end position="187"/>
    </location>
</feature>
<evidence type="ECO:0000256" key="13">
    <source>
        <dbReference type="ARBA" id="ARBA00066686"/>
    </source>
</evidence>
<dbReference type="FunFam" id="3.60.15.10:FF:000013">
    <property type="entry name" value="Persulfide dioxygenase ETHE1, mitochondrial"/>
    <property type="match status" value="1"/>
</dbReference>
<comment type="subcellular location">
    <subcellularLocation>
        <location evidence="2">Mitochondrion</location>
    </subcellularLocation>
</comment>
<comment type="cofactor">
    <cofactor evidence="1">
        <name>Fe(2+)</name>
        <dbReference type="ChEBI" id="CHEBI:29033"/>
    </cofactor>
</comment>
<proteinExistence type="inferred from homology"/>
<dbReference type="EC" id="1.13.11.18" evidence="13"/>